<evidence type="ECO:0000256" key="2">
    <source>
        <dbReference type="ARBA" id="ARBA00004477"/>
    </source>
</evidence>
<dbReference type="Proteomes" id="UP000064967">
    <property type="component" value="Chromosome"/>
</dbReference>
<feature type="transmembrane region" description="Helical" evidence="14">
    <location>
        <begin position="48"/>
        <end position="64"/>
    </location>
</feature>
<name>A0A0K1PYE4_9BACT</name>
<feature type="transmembrane region" description="Helical" evidence="14">
    <location>
        <begin position="70"/>
        <end position="91"/>
    </location>
</feature>
<organism evidence="16 17">
    <name type="scientific">Labilithrix luteola</name>
    <dbReference type="NCBI Taxonomy" id="1391654"/>
    <lineage>
        <taxon>Bacteria</taxon>
        <taxon>Pseudomonadati</taxon>
        <taxon>Myxococcota</taxon>
        <taxon>Polyangia</taxon>
        <taxon>Polyangiales</taxon>
        <taxon>Labilitrichaceae</taxon>
        <taxon>Labilithrix</taxon>
    </lineage>
</organism>
<dbReference type="KEGG" id="llu:AKJ09_05212"/>
<evidence type="ECO:0000313" key="17">
    <source>
        <dbReference type="Proteomes" id="UP000064967"/>
    </source>
</evidence>
<keyword evidence="6" id="KW-0256">Endoplasmic reticulum</keyword>
<keyword evidence="5" id="KW-0479">Metal-binding</keyword>
<keyword evidence="13" id="KW-0275">Fatty acid biosynthesis</keyword>
<protein>
    <submittedName>
        <fullName evidence="16">Fatty acid hydroxylase-like protein</fullName>
    </submittedName>
</protein>
<evidence type="ECO:0000256" key="10">
    <source>
        <dbReference type="ARBA" id="ARBA00023002"/>
    </source>
</evidence>
<keyword evidence="11" id="KW-0443">Lipid metabolism</keyword>
<keyword evidence="10" id="KW-0560">Oxidoreductase</keyword>
<evidence type="ECO:0000256" key="11">
    <source>
        <dbReference type="ARBA" id="ARBA00023098"/>
    </source>
</evidence>
<evidence type="ECO:0000256" key="14">
    <source>
        <dbReference type="SAM" id="Phobius"/>
    </source>
</evidence>
<comment type="cofactor">
    <cofactor evidence="1">
        <name>Zn(2+)</name>
        <dbReference type="ChEBI" id="CHEBI:29105"/>
    </cofactor>
</comment>
<dbReference type="PANTHER" id="PTHR12863:SF1">
    <property type="entry name" value="FATTY ACID 2-HYDROXYLASE"/>
    <property type="match status" value="1"/>
</dbReference>
<dbReference type="GO" id="GO:0080132">
    <property type="term" value="F:fatty acid 2-hydroxylase activity"/>
    <property type="evidence" value="ECO:0007669"/>
    <property type="project" value="InterPro"/>
</dbReference>
<reference evidence="16 17" key="1">
    <citation type="submission" date="2015-08" db="EMBL/GenBank/DDBJ databases">
        <authorList>
            <person name="Babu N.S."/>
            <person name="Beckwith C.J."/>
            <person name="Beseler K.G."/>
            <person name="Brison A."/>
            <person name="Carone J.V."/>
            <person name="Caskin T.P."/>
            <person name="Diamond M."/>
            <person name="Durham M.E."/>
            <person name="Foxe J.M."/>
            <person name="Go M."/>
            <person name="Henderson B.A."/>
            <person name="Jones I.B."/>
            <person name="McGettigan J.A."/>
            <person name="Micheletti S.J."/>
            <person name="Nasrallah M.E."/>
            <person name="Ortiz D."/>
            <person name="Piller C.R."/>
            <person name="Privatt S.R."/>
            <person name="Schneider S.L."/>
            <person name="Sharp S."/>
            <person name="Smith T.C."/>
            <person name="Stanton J.D."/>
            <person name="Ullery H.E."/>
            <person name="Wilson R.J."/>
            <person name="Serrano M.G."/>
            <person name="Buck G."/>
            <person name="Lee V."/>
            <person name="Wang Y."/>
            <person name="Carvalho R."/>
            <person name="Voegtly L."/>
            <person name="Shi R."/>
            <person name="Duckworth R."/>
            <person name="Johnson A."/>
            <person name="Loviza R."/>
            <person name="Walstead R."/>
            <person name="Shah Z."/>
            <person name="Kiflezghi M."/>
            <person name="Wade K."/>
            <person name="Ball S.L."/>
            <person name="Bradley K.W."/>
            <person name="Asai D.J."/>
            <person name="Bowman C.A."/>
            <person name="Russell D.A."/>
            <person name="Pope W.H."/>
            <person name="Jacobs-Sera D."/>
            <person name="Hendrix R.W."/>
            <person name="Hatfull G.F."/>
        </authorList>
    </citation>
    <scope>NUCLEOTIDE SEQUENCE [LARGE SCALE GENOMIC DNA]</scope>
    <source>
        <strain evidence="16 17">DSM 27648</strain>
    </source>
</reference>
<evidence type="ECO:0000256" key="9">
    <source>
        <dbReference type="ARBA" id="ARBA00022989"/>
    </source>
</evidence>
<dbReference type="InterPro" id="IPR006694">
    <property type="entry name" value="Fatty_acid_hydroxylase"/>
</dbReference>
<evidence type="ECO:0000256" key="1">
    <source>
        <dbReference type="ARBA" id="ARBA00001947"/>
    </source>
</evidence>
<sequence>MAPIVLTPRAMSSIWDAPTKPSPHARTCRMFQSDLLERFSRVHPTTPFLFWGPVVLFLLGRSIVRGDLGPFGVFAIFLAGAVAWSFAEYVLHRWIFHWHEASPRGLRIHFLLHGVHHDYPSDKGRLVMPLGISIPLGVVFYALYRFTLGARIGEPFFAGFVVGYLAYDGIHYAIHHFRIGSRVGRMLKKHHMVHHHVDHDAGFGVSSPLWDYLFGTMPKTRQGRP</sequence>
<dbReference type="GO" id="GO:0005506">
    <property type="term" value="F:iron ion binding"/>
    <property type="evidence" value="ECO:0007669"/>
    <property type="project" value="InterPro"/>
</dbReference>
<evidence type="ECO:0000256" key="4">
    <source>
        <dbReference type="ARBA" id="ARBA00022692"/>
    </source>
</evidence>
<dbReference type="AlphaFoldDB" id="A0A0K1PYE4"/>
<accession>A0A0K1PYE4</accession>
<feature type="transmembrane region" description="Helical" evidence="14">
    <location>
        <begin position="156"/>
        <end position="174"/>
    </location>
</feature>
<keyword evidence="12 14" id="KW-0472">Membrane</keyword>
<evidence type="ECO:0000256" key="13">
    <source>
        <dbReference type="ARBA" id="ARBA00023160"/>
    </source>
</evidence>
<evidence type="ECO:0000256" key="3">
    <source>
        <dbReference type="ARBA" id="ARBA00022516"/>
    </source>
</evidence>
<keyword evidence="8" id="KW-0862">Zinc</keyword>
<keyword evidence="3" id="KW-0444">Lipid biosynthesis</keyword>
<keyword evidence="4 14" id="KW-0812">Transmembrane</keyword>
<dbReference type="STRING" id="1391654.AKJ09_05212"/>
<dbReference type="GO" id="GO:0006633">
    <property type="term" value="P:fatty acid biosynthetic process"/>
    <property type="evidence" value="ECO:0007669"/>
    <property type="project" value="UniProtKB-KW"/>
</dbReference>
<comment type="subcellular location">
    <subcellularLocation>
        <location evidence="2">Endoplasmic reticulum membrane</location>
        <topology evidence="2">Multi-pass membrane protein</topology>
    </subcellularLocation>
</comment>
<evidence type="ECO:0000256" key="7">
    <source>
        <dbReference type="ARBA" id="ARBA00022832"/>
    </source>
</evidence>
<keyword evidence="17" id="KW-1185">Reference proteome</keyword>
<dbReference type="EMBL" id="CP012333">
    <property type="protein sequence ID" value="AKU98548.1"/>
    <property type="molecule type" value="Genomic_DNA"/>
</dbReference>
<dbReference type="PANTHER" id="PTHR12863">
    <property type="entry name" value="FATTY ACID HYDROXYLASE"/>
    <property type="match status" value="1"/>
</dbReference>
<proteinExistence type="predicted"/>
<evidence type="ECO:0000259" key="15">
    <source>
        <dbReference type="Pfam" id="PF04116"/>
    </source>
</evidence>
<dbReference type="InterPro" id="IPR014430">
    <property type="entry name" value="Scs7"/>
</dbReference>
<dbReference type="GO" id="GO:0016020">
    <property type="term" value="C:membrane"/>
    <property type="evidence" value="ECO:0007669"/>
    <property type="project" value="InterPro"/>
</dbReference>
<evidence type="ECO:0000256" key="5">
    <source>
        <dbReference type="ARBA" id="ARBA00022723"/>
    </source>
</evidence>
<feature type="transmembrane region" description="Helical" evidence="14">
    <location>
        <begin position="126"/>
        <end position="144"/>
    </location>
</feature>
<evidence type="ECO:0000313" key="16">
    <source>
        <dbReference type="EMBL" id="AKU98548.1"/>
    </source>
</evidence>
<evidence type="ECO:0000256" key="8">
    <source>
        <dbReference type="ARBA" id="ARBA00022833"/>
    </source>
</evidence>
<dbReference type="Pfam" id="PF04116">
    <property type="entry name" value="FA_hydroxylase"/>
    <property type="match status" value="1"/>
</dbReference>
<keyword evidence="7" id="KW-0276">Fatty acid metabolism</keyword>
<evidence type="ECO:0000256" key="12">
    <source>
        <dbReference type="ARBA" id="ARBA00023136"/>
    </source>
</evidence>
<gene>
    <name evidence="16" type="ORF">AKJ09_05212</name>
</gene>
<keyword evidence="9 14" id="KW-1133">Transmembrane helix</keyword>
<feature type="domain" description="Fatty acid hydroxylase" evidence="15">
    <location>
        <begin position="77"/>
        <end position="216"/>
    </location>
</feature>
<evidence type="ECO:0000256" key="6">
    <source>
        <dbReference type="ARBA" id="ARBA00022824"/>
    </source>
</evidence>